<name>A0A0B4CV65_9MICO</name>
<dbReference type="GO" id="GO:0032259">
    <property type="term" value="P:methylation"/>
    <property type="evidence" value="ECO:0007669"/>
    <property type="project" value="UniProtKB-KW"/>
</dbReference>
<dbReference type="RefSeq" id="WP_039412337.1">
    <property type="nucleotide sequence ID" value="NZ_JWSZ01000001.1"/>
</dbReference>
<comment type="similarity">
    <text evidence="1">Belongs to the methyltransferase superfamily.</text>
</comment>
<evidence type="ECO:0000256" key="3">
    <source>
        <dbReference type="ARBA" id="ARBA00022679"/>
    </source>
</evidence>
<dbReference type="InterPro" id="IPR051052">
    <property type="entry name" value="Diverse_substrate_MTase"/>
</dbReference>
<dbReference type="PANTHER" id="PTHR44942">
    <property type="entry name" value="METHYLTRANSF_11 DOMAIN-CONTAINING PROTEIN"/>
    <property type="match status" value="1"/>
</dbReference>
<dbReference type="InterPro" id="IPR013216">
    <property type="entry name" value="Methyltransf_11"/>
</dbReference>
<dbReference type="SUPFAM" id="SSF53335">
    <property type="entry name" value="S-adenosyl-L-methionine-dependent methyltransferases"/>
    <property type="match status" value="1"/>
</dbReference>
<organism evidence="5 6">
    <name type="scientific">Microbacterium hominis</name>
    <dbReference type="NCBI Taxonomy" id="162426"/>
    <lineage>
        <taxon>Bacteria</taxon>
        <taxon>Bacillati</taxon>
        <taxon>Actinomycetota</taxon>
        <taxon>Actinomycetes</taxon>
        <taxon>Micrococcales</taxon>
        <taxon>Microbacteriaceae</taxon>
        <taxon>Microbacterium</taxon>
    </lineage>
</organism>
<evidence type="ECO:0000313" key="5">
    <source>
        <dbReference type="EMBL" id="KIC60277.1"/>
    </source>
</evidence>
<evidence type="ECO:0000256" key="2">
    <source>
        <dbReference type="ARBA" id="ARBA00022603"/>
    </source>
</evidence>
<evidence type="ECO:0000259" key="4">
    <source>
        <dbReference type="Pfam" id="PF08241"/>
    </source>
</evidence>
<reference evidence="5 6" key="1">
    <citation type="submission" date="2014-12" db="EMBL/GenBank/DDBJ databases">
        <title>Genome sequencing of Microbacterium hominis TPW29.</title>
        <authorList>
            <person name="Tan P.W."/>
            <person name="Chan K.-G."/>
        </authorList>
    </citation>
    <scope>NUCLEOTIDE SEQUENCE [LARGE SCALE GENOMIC DNA]</scope>
    <source>
        <strain evidence="5 6">TPW29</strain>
    </source>
</reference>
<accession>A0A0B4CV65</accession>
<dbReference type="InterPro" id="IPR029063">
    <property type="entry name" value="SAM-dependent_MTases_sf"/>
</dbReference>
<gene>
    <name evidence="5" type="ORF">RM52_02535</name>
</gene>
<proteinExistence type="inferred from homology"/>
<feature type="domain" description="Methyltransferase type 11" evidence="4">
    <location>
        <begin position="45"/>
        <end position="132"/>
    </location>
</feature>
<dbReference type="Proteomes" id="UP000031202">
    <property type="component" value="Unassembled WGS sequence"/>
</dbReference>
<dbReference type="Pfam" id="PF08241">
    <property type="entry name" value="Methyltransf_11"/>
    <property type="match status" value="1"/>
</dbReference>
<keyword evidence="3 5" id="KW-0808">Transferase</keyword>
<keyword evidence="2 5" id="KW-0489">Methyltransferase</keyword>
<evidence type="ECO:0000313" key="6">
    <source>
        <dbReference type="Proteomes" id="UP000031202"/>
    </source>
</evidence>
<dbReference type="GO" id="GO:0008757">
    <property type="term" value="F:S-adenosylmethionine-dependent methyltransferase activity"/>
    <property type="evidence" value="ECO:0007669"/>
    <property type="project" value="InterPro"/>
</dbReference>
<comment type="caution">
    <text evidence="5">The sequence shown here is derived from an EMBL/GenBank/DDBJ whole genome shotgun (WGS) entry which is preliminary data.</text>
</comment>
<protein>
    <submittedName>
        <fullName evidence="5">SAM-dependent methyltransferase</fullName>
    </submittedName>
</protein>
<evidence type="ECO:0000256" key="1">
    <source>
        <dbReference type="ARBA" id="ARBA00008361"/>
    </source>
</evidence>
<dbReference type="CDD" id="cd02440">
    <property type="entry name" value="AdoMet_MTases"/>
    <property type="match status" value="1"/>
</dbReference>
<dbReference type="EMBL" id="JWSZ01000001">
    <property type="protein sequence ID" value="KIC60277.1"/>
    <property type="molecule type" value="Genomic_DNA"/>
</dbReference>
<sequence>MATRDEMAASFGSAAKEYEAGRPTYPAAAVRWLLAPIGPRPRVADVAAGTGKLTAALVDAGADVIAVEPDAAMLATLRETLPAVETLIGSAERMNLPDESVDAVAFGQAWHWVDVAAASVEVGRVLKPGGVLGLVWNIRDETTPWVARLGAIMKGSHAEEMLAGAGPTVAAPFGTLERRTWRWSRRLTRSELAAMVRSRSSVITAASGERDRILAEVDELFAASCHPVEDGVDVVDLPYRTEVFRSIRG</sequence>
<dbReference type="Gene3D" id="3.40.50.150">
    <property type="entry name" value="Vaccinia Virus protein VP39"/>
    <property type="match status" value="1"/>
</dbReference>
<dbReference type="PANTHER" id="PTHR44942:SF4">
    <property type="entry name" value="METHYLTRANSFERASE TYPE 11 DOMAIN-CONTAINING PROTEIN"/>
    <property type="match status" value="1"/>
</dbReference>
<dbReference type="AlphaFoldDB" id="A0A0B4CV65"/>